<evidence type="ECO:0000313" key="2">
    <source>
        <dbReference type="Proteomes" id="UP000789405"/>
    </source>
</evidence>
<comment type="caution">
    <text evidence="1">The sequence shown here is derived from an EMBL/GenBank/DDBJ whole genome shotgun (WGS) entry which is preliminary data.</text>
</comment>
<name>A0A9N9K3X2_9GLOM</name>
<keyword evidence="2" id="KW-1185">Reference proteome</keyword>
<accession>A0A9N9K3X2</accession>
<feature type="non-terminal residue" evidence="1">
    <location>
        <position position="1"/>
    </location>
</feature>
<reference evidence="1" key="1">
    <citation type="submission" date="2021-06" db="EMBL/GenBank/DDBJ databases">
        <authorList>
            <person name="Kallberg Y."/>
            <person name="Tangrot J."/>
            <person name="Rosling A."/>
        </authorList>
    </citation>
    <scope>NUCLEOTIDE SEQUENCE</scope>
    <source>
        <strain evidence="1">MA453B</strain>
    </source>
</reference>
<proteinExistence type="predicted"/>
<dbReference type="EMBL" id="CAJVPY010046601">
    <property type="protein sequence ID" value="CAG8810659.1"/>
    <property type="molecule type" value="Genomic_DNA"/>
</dbReference>
<evidence type="ECO:0000313" key="1">
    <source>
        <dbReference type="EMBL" id="CAG8810659.1"/>
    </source>
</evidence>
<dbReference type="Proteomes" id="UP000789405">
    <property type="component" value="Unassembled WGS sequence"/>
</dbReference>
<gene>
    <name evidence="1" type="ORF">DERYTH_LOCUS25340</name>
</gene>
<protein>
    <submittedName>
        <fullName evidence="1">12146_t:CDS:1</fullName>
    </submittedName>
</protein>
<sequence length="65" mass="7493">TIHKAISEKMNTIKYPSNEQLEIVSKIAFEIHNKGQLDAVLINLLWKNLWNNSIAPAAKEIAWEY</sequence>
<organism evidence="1 2">
    <name type="scientific">Dentiscutata erythropus</name>
    <dbReference type="NCBI Taxonomy" id="1348616"/>
    <lineage>
        <taxon>Eukaryota</taxon>
        <taxon>Fungi</taxon>
        <taxon>Fungi incertae sedis</taxon>
        <taxon>Mucoromycota</taxon>
        <taxon>Glomeromycotina</taxon>
        <taxon>Glomeromycetes</taxon>
        <taxon>Diversisporales</taxon>
        <taxon>Gigasporaceae</taxon>
        <taxon>Dentiscutata</taxon>
    </lineage>
</organism>
<dbReference type="AlphaFoldDB" id="A0A9N9K3X2"/>